<sequence>MEHFGQSEAGRPEHKSAKRSFDSIEFNSRVKYFCHCGNGFPTEQLLMSHCRQCNTAPGEQEETKLGAKMHMFQLANFYMAGTWYQKEIWLQSPGNGNNDKFETDVKTDNVRIGIATSDPLNSSHLATCDVPSQIEADPEKKFSSFQNVTFSEEREEEFMCADSSEKTGNGHASCQDMGGHSGSEEFQKKVEKKVKFLTDLWKPYEEEEIEQGKSAEEFVTVTFEAMNEQSSDKAEDFLAPNIENASRAPQDISGLVEVKSAKIQGEPKNYAKKFRYAVPDIEIEESDEKQKISIPSGSVSSRATQDVSGLFEVKSVAEIQDEPKNYIKKFCYDTPEIEIEIEERDEGLDEILTEPDSSDIDGPKSSGGSVALGPKTSEDQRSKNHRKNAFGKMKAKSCRSSKREPPSIGEIVDHLRGLILTQKAVAYSDKMFARCIANLPRKNAPSNNVTWVRPVAKGDCKSSHEICGPKYDSEPSDDSDFLHDLDSSDFEDHFE</sequence>
<evidence type="ECO:0000313" key="3">
    <source>
        <dbReference type="Proteomes" id="UP001201812"/>
    </source>
</evidence>
<evidence type="ECO:0000313" key="2">
    <source>
        <dbReference type="EMBL" id="KAI1705112.1"/>
    </source>
</evidence>
<feature type="region of interest" description="Disordered" evidence="1">
    <location>
        <begin position="352"/>
        <end position="407"/>
    </location>
</feature>
<protein>
    <submittedName>
        <fullName evidence="2">Uncharacterized protein</fullName>
    </submittedName>
</protein>
<dbReference type="EMBL" id="JAKKPZ010000060">
    <property type="protein sequence ID" value="KAI1705112.1"/>
    <property type="molecule type" value="Genomic_DNA"/>
</dbReference>
<feature type="compositionally biased region" description="Basic residues" evidence="1">
    <location>
        <begin position="383"/>
        <end position="400"/>
    </location>
</feature>
<feature type="compositionally biased region" description="Basic and acidic residues" evidence="1">
    <location>
        <begin position="480"/>
        <end position="495"/>
    </location>
</feature>
<comment type="caution">
    <text evidence="2">The sequence shown here is derived from an EMBL/GenBank/DDBJ whole genome shotgun (WGS) entry which is preliminary data.</text>
</comment>
<gene>
    <name evidence="2" type="ORF">DdX_13870</name>
</gene>
<name>A0AAD4QW64_9BILA</name>
<proteinExistence type="predicted"/>
<reference evidence="2" key="1">
    <citation type="submission" date="2022-01" db="EMBL/GenBank/DDBJ databases">
        <title>Genome Sequence Resource for Two Populations of Ditylenchus destructor, the Migratory Endoparasitic Phytonematode.</title>
        <authorList>
            <person name="Zhang H."/>
            <person name="Lin R."/>
            <person name="Xie B."/>
        </authorList>
    </citation>
    <scope>NUCLEOTIDE SEQUENCE</scope>
    <source>
        <strain evidence="2">BazhouSP</strain>
    </source>
</reference>
<dbReference type="Proteomes" id="UP001201812">
    <property type="component" value="Unassembled WGS sequence"/>
</dbReference>
<feature type="region of interest" description="Disordered" evidence="1">
    <location>
        <begin position="163"/>
        <end position="185"/>
    </location>
</feature>
<accession>A0AAD4QW64</accession>
<keyword evidence="3" id="KW-1185">Reference proteome</keyword>
<organism evidence="2 3">
    <name type="scientific">Ditylenchus destructor</name>
    <dbReference type="NCBI Taxonomy" id="166010"/>
    <lineage>
        <taxon>Eukaryota</taxon>
        <taxon>Metazoa</taxon>
        <taxon>Ecdysozoa</taxon>
        <taxon>Nematoda</taxon>
        <taxon>Chromadorea</taxon>
        <taxon>Rhabditida</taxon>
        <taxon>Tylenchina</taxon>
        <taxon>Tylenchomorpha</taxon>
        <taxon>Sphaerularioidea</taxon>
        <taxon>Anguinidae</taxon>
        <taxon>Anguininae</taxon>
        <taxon>Ditylenchus</taxon>
    </lineage>
</organism>
<dbReference type="AlphaFoldDB" id="A0AAD4QW64"/>
<feature type="region of interest" description="Disordered" evidence="1">
    <location>
        <begin position="459"/>
        <end position="495"/>
    </location>
</feature>
<evidence type="ECO:0000256" key="1">
    <source>
        <dbReference type="SAM" id="MobiDB-lite"/>
    </source>
</evidence>